<comment type="caution">
    <text evidence="1">The sequence shown here is derived from an EMBL/GenBank/DDBJ whole genome shotgun (WGS) entry which is preliminary data.</text>
</comment>
<sequence>MEKHSKADRKLIKMVCTSVPYNGILSNFSELLNGTDLDHLSVRWPKRQERLAEKKELAYDLNFYLSISG</sequence>
<dbReference type="Proteomes" id="UP000248198">
    <property type="component" value="Unassembled WGS sequence"/>
</dbReference>
<protein>
    <submittedName>
        <fullName evidence="1">Uncharacterized protein</fullName>
    </submittedName>
</protein>
<name>A0A318UNH9_9SPHI</name>
<dbReference type="OrthoDB" id="9855599at2"/>
<organism evidence="1 2">
    <name type="scientific">Pedobacter nutrimenti</name>
    <dbReference type="NCBI Taxonomy" id="1241337"/>
    <lineage>
        <taxon>Bacteria</taxon>
        <taxon>Pseudomonadati</taxon>
        <taxon>Bacteroidota</taxon>
        <taxon>Sphingobacteriia</taxon>
        <taxon>Sphingobacteriales</taxon>
        <taxon>Sphingobacteriaceae</taxon>
        <taxon>Pedobacter</taxon>
    </lineage>
</organism>
<dbReference type="AlphaFoldDB" id="A0A318UNH9"/>
<accession>A0A318UNH9</accession>
<proteinExistence type="predicted"/>
<evidence type="ECO:0000313" key="2">
    <source>
        <dbReference type="Proteomes" id="UP000248198"/>
    </source>
</evidence>
<dbReference type="RefSeq" id="WP_110826765.1">
    <property type="nucleotide sequence ID" value="NZ_QKLU01000001.1"/>
</dbReference>
<gene>
    <name evidence="1" type="ORF">B0O44_101119</name>
</gene>
<evidence type="ECO:0000313" key="1">
    <source>
        <dbReference type="EMBL" id="PYF76648.1"/>
    </source>
</evidence>
<keyword evidence="2" id="KW-1185">Reference proteome</keyword>
<dbReference type="EMBL" id="QKLU01000001">
    <property type="protein sequence ID" value="PYF76648.1"/>
    <property type="molecule type" value="Genomic_DNA"/>
</dbReference>
<reference evidence="1 2" key="1">
    <citation type="submission" date="2018-06" db="EMBL/GenBank/DDBJ databases">
        <title>Genomic Encyclopedia of Archaeal and Bacterial Type Strains, Phase II (KMG-II): from individual species to whole genera.</title>
        <authorList>
            <person name="Goeker M."/>
        </authorList>
    </citation>
    <scope>NUCLEOTIDE SEQUENCE [LARGE SCALE GENOMIC DNA]</scope>
    <source>
        <strain evidence="1 2">DSM 27372</strain>
    </source>
</reference>